<dbReference type="SUPFAM" id="SSF53901">
    <property type="entry name" value="Thiolase-like"/>
    <property type="match status" value="2"/>
</dbReference>
<evidence type="ECO:0000313" key="8">
    <source>
        <dbReference type="EMBL" id="CAB4674612.1"/>
    </source>
</evidence>
<protein>
    <submittedName>
        <fullName evidence="8">Unannotated protein</fullName>
    </submittedName>
</protein>
<proteinExistence type="inferred from homology"/>
<dbReference type="PIRSF" id="PIRSF000429">
    <property type="entry name" value="Ac-CoA_Ac_transf"/>
    <property type="match status" value="1"/>
</dbReference>
<evidence type="ECO:0000313" key="7">
    <source>
        <dbReference type="EMBL" id="CAB4598647.1"/>
    </source>
</evidence>
<feature type="domain" description="Thiolase C-terminal" evidence="6">
    <location>
        <begin position="275"/>
        <end position="393"/>
    </location>
</feature>
<keyword evidence="4" id="KW-1133">Transmembrane helix</keyword>
<accession>A0A6J6ML73</accession>
<evidence type="ECO:0000256" key="2">
    <source>
        <dbReference type="ARBA" id="ARBA00022679"/>
    </source>
</evidence>
<dbReference type="InterPro" id="IPR020617">
    <property type="entry name" value="Thiolase_C"/>
</dbReference>
<dbReference type="InterPro" id="IPR002155">
    <property type="entry name" value="Thiolase"/>
</dbReference>
<keyword evidence="4" id="KW-0812">Transmembrane</keyword>
<dbReference type="PROSITE" id="PS00099">
    <property type="entry name" value="THIOLASE_3"/>
    <property type="match status" value="1"/>
</dbReference>
<dbReference type="EMBL" id="CAFAAE010000039">
    <property type="protein sequence ID" value="CAB4788906.1"/>
    <property type="molecule type" value="Genomic_DNA"/>
</dbReference>
<organism evidence="8">
    <name type="scientific">freshwater metagenome</name>
    <dbReference type="NCBI Taxonomy" id="449393"/>
    <lineage>
        <taxon>unclassified sequences</taxon>
        <taxon>metagenomes</taxon>
        <taxon>ecological metagenomes</taxon>
    </lineage>
</organism>
<keyword evidence="3" id="KW-0012">Acyltransferase</keyword>
<dbReference type="Pfam" id="PF00108">
    <property type="entry name" value="Thiolase_N"/>
    <property type="match status" value="1"/>
</dbReference>
<keyword evidence="2" id="KW-0808">Transferase</keyword>
<evidence type="ECO:0000256" key="4">
    <source>
        <dbReference type="SAM" id="Phobius"/>
    </source>
</evidence>
<dbReference type="InterPro" id="IPR016039">
    <property type="entry name" value="Thiolase-like"/>
</dbReference>
<dbReference type="Pfam" id="PF02803">
    <property type="entry name" value="Thiolase_C"/>
    <property type="match status" value="1"/>
</dbReference>
<dbReference type="GO" id="GO:0006635">
    <property type="term" value="P:fatty acid beta-oxidation"/>
    <property type="evidence" value="ECO:0007669"/>
    <property type="project" value="TreeGrafter"/>
</dbReference>
<evidence type="ECO:0000259" key="5">
    <source>
        <dbReference type="Pfam" id="PF00108"/>
    </source>
</evidence>
<sequence>MQERKAIIAAAVRTPFGAYFGALSKVRPDDLLAFTISELVKKVPNLNLELIDDVIMGDTNGAGEDNRNVARMGALLAGLPETIPGLTLNRLCGSGGEAVIQASRAIRLGDYSYVIAGGVESMSRAPWIVERDSKKKPEPSANLELNQSTVGWRMINPKFPADWVQSLGRCAEEVSQRFGITRKQVDEWSLRSHQLAAVAWDKKIHDGFVVPFNGLTSDESIRRDTSLEKLGELPSAFSEGGTGTAGNSSPINDGAVAMLITNEINCAELGLPGIGRILATQITATKPDEFSLAPISAIHRALKKVDKKVSDIKVWEINEAFASMVLTVLHEIPEINPERVNINGGAIAIGHPVGGSAARVIVDCARELKRQGGGIGIAAACIGVGLGIAVVIEVAE</sequence>
<evidence type="ECO:0000256" key="1">
    <source>
        <dbReference type="ARBA" id="ARBA00010982"/>
    </source>
</evidence>
<reference evidence="8" key="1">
    <citation type="submission" date="2020-05" db="EMBL/GenBank/DDBJ databases">
        <authorList>
            <person name="Chiriac C."/>
            <person name="Salcher M."/>
            <person name="Ghai R."/>
            <person name="Kavagutti S V."/>
        </authorList>
    </citation>
    <scope>NUCLEOTIDE SEQUENCE</scope>
</reference>
<feature type="transmembrane region" description="Helical" evidence="4">
    <location>
        <begin position="375"/>
        <end position="395"/>
    </location>
</feature>
<evidence type="ECO:0000259" key="6">
    <source>
        <dbReference type="Pfam" id="PF02803"/>
    </source>
</evidence>
<dbReference type="PANTHER" id="PTHR18919:SF107">
    <property type="entry name" value="ACETYL-COA ACETYLTRANSFERASE, CYTOSOLIC"/>
    <property type="match status" value="1"/>
</dbReference>
<evidence type="ECO:0000313" key="9">
    <source>
        <dbReference type="EMBL" id="CAB4788906.1"/>
    </source>
</evidence>
<name>A0A6J6ML73_9ZZZZ</name>
<dbReference type="Gene3D" id="3.40.47.10">
    <property type="match status" value="1"/>
</dbReference>
<keyword evidence="4" id="KW-0472">Membrane</keyword>
<comment type="similarity">
    <text evidence="1">Belongs to the thiolase-like superfamily. Thiolase family.</text>
</comment>
<dbReference type="AlphaFoldDB" id="A0A6J6ML73"/>
<dbReference type="InterPro" id="IPR020616">
    <property type="entry name" value="Thiolase_N"/>
</dbReference>
<dbReference type="InterPro" id="IPR020610">
    <property type="entry name" value="Thiolase_AS"/>
</dbReference>
<dbReference type="NCBIfam" id="TIGR01930">
    <property type="entry name" value="AcCoA-C-Actrans"/>
    <property type="match status" value="1"/>
</dbReference>
<evidence type="ECO:0000256" key="3">
    <source>
        <dbReference type="ARBA" id="ARBA00023315"/>
    </source>
</evidence>
<dbReference type="GO" id="GO:0003985">
    <property type="term" value="F:acetyl-CoA C-acetyltransferase activity"/>
    <property type="evidence" value="ECO:0007669"/>
    <property type="project" value="TreeGrafter"/>
</dbReference>
<gene>
    <name evidence="7" type="ORF">UFOPK1791_00981</name>
    <name evidence="8" type="ORF">UFOPK2312_00771</name>
    <name evidence="9" type="ORF">UFOPK2982_00408</name>
</gene>
<dbReference type="EMBL" id="CAEZWY010000083">
    <property type="protein sequence ID" value="CAB4674612.1"/>
    <property type="molecule type" value="Genomic_DNA"/>
</dbReference>
<feature type="domain" description="Thiolase N-terminal" evidence="5">
    <location>
        <begin position="7"/>
        <end position="263"/>
    </location>
</feature>
<dbReference type="EMBL" id="CAEZUF010000114">
    <property type="protein sequence ID" value="CAB4598647.1"/>
    <property type="molecule type" value="Genomic_DNA"/>
</dbReference>
<dbReference type="PANTHER" id="PTHR18919">
    <property type="entry name" value="ACETYL-COA C-ACYLTRANSFERASE"/>
    <property type="match status" value="1"/>
</dbReference>
<dbReference type="CDD" id="cd00751">
    <property type="entry name" value="thiolase"/>
    <property type="match status" value="1"/>
</dbReference>